<dbReference type="InterPro" id="IPR001611">
    <property type="entry name" value="Leu-rich_rpt"/>
</dbReference>
<keyword evidence="4" id="KW-0325">Glycoprotein</keyword>
<accession>A0AAV7H8Z0</accession>
<dbReference type="PANTHER" id="PTHR48009:SF4">
    <property type="entry name" value="LEUCINE-RICH REPEAT (LRR) FAMILY PROTEIN"/>
    <property type="match status" value="1"/>
</dbReference>
<keyword evidence="1" id="KW-0433">Leucine-rich repeat</keyword>
<proteinExistence type="predicted"/>
<dbReference type="InterPro" id="IPR053213">
    <property type="entry name" value="RLP29"/>
</dbReference>
<comment type="caution">
    <text evidence="5">The sequence shown here is derived from an EMBL/GenBank/DDBJ whole genome shotgun (WGS) entry which is preliminary data.</text>
</comment>
<keyword evidence="6" id="KW-1185">Reference proteome</keyword>
<evidence type="ECO:0000256" key="3">
    <source>
        <dbReference type="ARBA" id="ARBA00022737"/>
    </source>
</evidence>
<protein>
    <submittedName>
        <fullName evidence="5">Uncharacterized protein</fullName>
    </submittedName>
</protein>
<organism evidence="5 6">
    <name type="scientific">Dendrobium chrysotoxum</name>
    <name type="common">Orchid</name>
    <dbReference type="NCBI Taxonomy" id="161865"/>
    <lineage>
        <taxon>Eukaryota</taxon>
        <taxon>Viridiplantae</taxon>
        <taxon>Streptophyta</taxon>
        <taxon>Embryophyta</taxon>
        <taxon>Tracheophyta</taxon>
        <taxon>Spermatophyta</taxon>
        <taxon>Magnoliopsida</taxon>
        <taxon>Liliopsida</taxon>
        <taxon>Asparagales</taxon>
        <taxon>Orchidaceae</taxon>
        <taxon>Epidendroideae</taxon>
        <taxon>Malaxideae</taxon>
        <taxon>Dendrobiinae</taxon>
        <taxon>Dendrobium</taxon>
    </lineage>
</organism>
<dbReference type="InterPro" id="IPR032675">
    <property type="entry name" value="LRR_dom_sf"/>
</dbReference>
<gene>
    <name evidence="5" type="ORF">IEQ34_006804</name>
</gene>
<evidence type="ECO:0000256" key="2">
    <source>
        <dbReference type="ARBA" id="ARBA00022729"/>
    </source>
</evidence>
<evidence type="ECO:0000256" key="4">
    <source>
        <dbReference type="ARBA" id="ARBA00023180"/>
    </source>
</evidence>
<evidence type="ECO:0000256" key="1">
    <source>
        <dbReference type="ARBA" id="ARBA00022614"/>
    </source>
</evidence>
<dbReference type="Gene3D" id="3.80.10.10">
    <property type="entry name" value="Ribonuclease Inhibitor"/>
    <property type="match status" value="1"/>
</dbReference>
<sequence>MQDLQNNLKLSRSVERICTSATIPTSSLLSLALARDQVRNLSAAVACDFPLLQHLTCDSTPSIKHNLPQLDPDSASAFSHDQTCDPPATAYPNLTPTDSSLALSLPLLSRYPTASTGSIPLTFSHCRNVIDLELDNNQISNTIPSELSRLDNIQTLYLWKNRLERGIPQELAGCMNLEAVDLSHNATVPRFQPPLTSRPQP</sequence>
<evidence type="ECO:0000313" key="5">
    <source>
        <dbReference type="EMBL" id="KAH0464018.1"/>
    </source>
</evidence>
<keyword evidence="3" id="KW-0677">Repeat</keyword>
<dbReference type="SUPFAM" id="SSF52058">
    <property type="entry name" value="L domain-like"/>
    <property type="match status" value="1"/>
</dbReference>
<dbReference type="Proteomes" id="UP000775213">
    <property type="component" value="Unassembled WGS sequence"/>
</dbReference>
<dbReference type="AlphaFoldDB" id="A0AAV7H8Z0"/>
<evidence type="ECO:0000313" key="6">
    <source>
        <dbReference type="Proteomes" id="UP000775213"/>
    </source>
</evidence>
<keyword evidence="2" id="KW-0732">Signal</keyword>
<dbReference type="FunFam" id="3.80.10.10:FF:000041">
    <property type="entry name" value="LRR receptor-like serine/threonine-protein kinase ERECTA"/>
    <property type="match status" value="1"/>
</dbReference>
<dbReference type="EMBL" id="JAGFBR010000007">
    <property type="protein sequence ID" value="KAH0464018.1"/>
    <property type="molecule type" value="Genomic_DNA"/>
</dbReference>
<reference evidence="5 6" key="1">
    <citation type="journal article" date="2021" name="Hortic Res">
        <title>Chromosome-scale assembly of the Dendrobium chrysotoxum genome enhances the understanding of orchid evolution.</title>
        <authorList>
            <person name="Zhang Y."/>
            <person name="Zhang G.Q."/>
            <person name="Zhang D."/>
            <person name="Liu X.D."/>
            <person name="Xu X.Y."/>
            <person name="Sun W.H."/>
            <person name="Yu X."/>
            <person name="Zhu X."/>
            <person name="Wang Z.W."/>
            <person name="Zhao X."/>
            <person name="Zhong W.Y."/>
            <person name="Chen H."/>
            <person name="Yin W.L."/>
            <person name="Huang T."/>
            <person name="Niu S.C."/>
            <person name="Liu Z.J."/>
        </authorList>
    </citation>
    <scope>NUCLEOTIDE SEQUENCE [LARGE SCALE GENOMIC DNA]</scope>
    <source>
        <strain evidence="5">Lindl</strain>
    </source>
</reference>
<dbReference type="PANTHER" id="PTHR48009">
    <property type="entry name" value="LEUCINE-RICH REPEAT (LRR) FAMILY PROTEIN"/>
    <property type="match status" value="1"/>
</dbReference>
<dbReference type="Pfam" id="PF00560">
    <property type="entry name" value="LRR_1"/>
    <property type="match status" value="2"/>
</dbReference>
<name>A0AAV7H8Z0_DENCH</name>